<dbReference type="Proteomes" id="UP000269265">
    <property type="component" value="Unassembled WGS sequence"/>
</dbReference>
<dbReference type="RefSeq" id="WP_125245252.1">
    <property type="nucleotide sequence ID" value="NZ_RSED01000026.1"/>
</dbReference>
<gene>
    <name evidence="1" type="ORF">EIP75_21485</name>
</gene>
<dbReference type="AlphaFoldDB" id="A0A3R8RYX9"/>
<organism evidence="1 2">
    <name type="scientific">Aquabacterium soli</name>
    <dbReference type="NCBI Taxonomy" id="2493092"/>
    <lineage>
        <taxon>Bacteria</taxon>
        <taxon>Pseudomonadati</taxon>
        <taxon>Pseudomonadota</taxon>
        <taxon>Betaproteobacteria</taxon>
        <taxon>Burkholderiales</taxon>
        <taxon>Aquabacterium</taxon>
    </lineage>
</organism>
<accession>A0A3R8RYX9</accession>
<dbReference type="EMBL" id="RSED01000026">
    <property type="protein sequence ID" value="RRS01152.1"/>
    <property type="molecule type" value="Genomic_DNA"/>
</dbReference>
<proteinExistence type="predicted"/>
<dbReference type="OrthoDB" id="5149874at2"/>
<sequence>MTDRRAIHLKRTSFAGIKSTLVFQDDALGLQVFRSEAKTGRVVEIAFSGMRCKPDYNFSFGSHQQAEIHRTKWIEGKHAAKTAKSVRQTERQERLREGHTLVVGDVLSASWGYDQTNYEYFQVTRVFGLRSVEIRELAKEAQEHTSQAMAGVCVPMKGRFIGEPMVKRVDTDGRVKVHSWGVWASKKETTTVVGVEIFKPDSYTDYA</sequence>
<comment type="caution">
    <text evidence="1">The sequence shown here is derived from an EMBL/GenBank/DDBJ whole genome shotgun (WGS) entry which is preliminary data.</text>
</comment>
<reference evidence="1 2" key="1">
    <citation type="submission" date="2018-12" db="EMBL/GenBank/DDBJ databases">
        <title>The whole draft genome of Aquabacterium sp. SJQ9.</title>
        <authorList>
            <person name="Sun L."/>
            <person name="Gao X."/>
            <person name="Chen W."/>
            <person name="Huang K."/>
        </authorList>
    </citation>
    <scope>NUCLEOTIDE SEQUENCE [LARGE SCALE GENOMIC DNA]</scope>
    <source>
        <strain evidence="1 2">SJQ9</strain>
    </source>
</reference>
<evidence type="ECO:0000313" key="2">
    <source>
        <dbReference type="Proteomes" id="UP000269265"/>
    </source>
</evidence>
<keyword evidence="2" id="KW-1185">Reference proteome</keyword>
<evidence type="ECO:0000313" key="1">
    <source>
        <dbReference type="EMBL" id="RRS01152.1"/>
    </source>
</evidence>
<name>A0A3R8RYX9_9BURK</name>
<protein>
    <submittedName>
        <fullName evidence="1">Uncharacterized protein</fullName>
    </submittedName>
</protein>